<dbReference type="InterPro" id="IPR000792">
    <property type="entry name" value="Tscrpt_reg_LuxR_C"/>
</dbReference>
<dbReference type="Pfam" id="PF00196">
    <property type="entry name" value="GerE"/>
    <property type="match status" value="1"/>
</dbReference>
<accession>A0A7G1KSB4</accession>
<evidence type="ECO:0000313" key="5">
    <source>
        <dbReference type="EMBL" id="BCK58125.1"/>
    </source>
</evidence>
<dbReference type="InterPro" id="IPR016032">
    <property type="entry name" value="Sig_transdc_resp-reg_C-effctor"/>
</dbReference>
<feature type="domain" description="HTH luxR-type" evidence="4">
    <location>
        <begin position="32"/>
        <end position="76"/>
    </location>
</feature>
<dbReference type="InterPro" id="IPR036388">
    <property type="entry name" value="WH-like_DNA-bd_sf"/>
</dbReference>
<dbReference type="GO" id="GO:0006355">
    <property type="term" value="P:regulation of DNA-templated transcription"/>
    <property type="evidence" value="ECO:0007669"/>
    <property type="project" value="InterPro"/>
</dbReference>
<keyword evidence="2" id="KW-0238">DNA-binding</keyword>
<dbReference type="SUPFAM" id="SSF46894">
    <property type="entry name" value="C-terminal effector domain of the bipartite response regulators"/>
    <property type="match status" value="1"/>
</dbReference>
<dbReference type="CDD" id="cd06170">
    <property type="entry name" value="LuxR_C_like"/>
    <property type="match status" value="1"/>
</dbReference>
<protein>
    <recommendedName>
        <fullName evidence="4">HTH luxR-type domain-containing protein</fullName>
    </recommendedName>
</protein>
<evidence type="ECO:0000256" key="3">
    <source>
        <dbReference type="ARBA" id="ARBA00023163"/>
    </source>
</evidence>
<dbReference type="SMART" id="SM00421">
    <property type="entry name" value="HTH_LUXR"/>
    <property type="match status" value="1"/>
</dbReference>
<keyword evidence="6" id="KW-1185">Reference proteome</keyword>
<dbReference type="PANTHER" id="PTHR44688">
    <property type="entry name" value="DNA-BINDING TRANSCRIPTIONAL ACTIVATOR DEVR_DOSR"/>
    <property type="match status" value="1"/>
</dbReference>
<keyword evidence="1" id="KW-0805">Transcription regulation</keyword>
<evidence type="ECO:0000313" key="6">
    <source>
        <dbReference type="Proteomes" id="UP000516173"/>
    </source>
</evidence>
<reference evidence="5 6" key="1">
    <citation type="submission" date="2020-08" db="EMBL/GenBank/DDBJ databases">
        <title>Genome Sequencing of Nocardia wallacei strain FMUON74 and assembly.</title>
        <authorList>
            <person name="Toyokawa M."/>
            <person name="Uesaka K."/>
        </authorList>
    </citation>
    <scope>NUCLEOTIDE SEQUENCE [LARGE SCALE GENOMIC DNA]</scope>
    <source>
        <strain evidence="5 6">FMUON74</strain>
    </source>
</reference>
<organism evidence="5 6">
    <name type="scientific">Nocardia wallacei</name>
    <dbReference type="NCBI Taxonomy" id="480035"/>
    <lineage>
        <taxon>Bacteria</taxon>
        <taxon>Bacillati</taxon>
        <taxon>Actinomycetota</taxon>
        <taxon>Actinomycetes</taxon>
        <taxon>Mycobacteriales</taxon>
        <taxon>Nocardiaceae</taxon>
        <taxon>Nocardia</taxon>
    </lineage>
</organism>
<sequence length="76" mass="7804">MRQPGIGRFSPGVLGRVVDSAVTAHAKAGKPATPTLSGLTAREAEVLELVSQGLSNAEIADRLHVGVTTVKPMSPT</sequence>
<dbReference type="PANTHER" id="PTHR44688:SF16">
    <property type="entry name" value="DNA-BINDING TRANSCRIPTIONAL ACTIVATOR DEVR_DOSR"/>
    <property type="match status" value="1"/>
</dbReference>
<dbReference type="AlphaFoldDB" id="A0A7G1KSB4"/>
<dbReference type="PRINTS" id="PR00038">
    <property type="entry name" value="HTHLUXR"/>
</dbReference>
<evidence type="ECO:0000256" key="2">
    <source>
        <dbReference type="ARBA" id="ARBA00023125"/>
    </source>
</evidence>
<dbReference type="KEGG" id="nwl:NWFMUON74_58970"/>
<gene>
    <name evidence="5" type="ORF">NWFMUON74_58970</name>
</gene>
<keyword evidence="3" id="KW-0804">Transcription</keyword>
<evidence type="ECO:0000259" key="4">
    <source>
        <dbReference type="PROSITE" id="PS50043"/>
    </source>
</evidence>
<dbReference type="Proteomes" id="UP000516173">
    <property type="component" value="Chromosome"/>
</dbReference>
<dbReference type="EMBL" id="AP023396">
    <property type="protein sequence ID" value="BCK58125.1"/>
    <property type="molecule type" value="Genomic_DNA"/>
</dbReference>
<dbReference type="Gene3D" id="1.10.10.10">
    <property type="entry name" value="Winged helix-like DNA-binding domain superfamily/Winged helix DNA-binding domain"/>
    <property type="match status" value="1"/>
</dbReference>
<dbReference type="PROSITE" id="PS50043">
    <property type="entry name" value="HTH_LUXR_2"/>
    <property type="match status" value="1"/>
</dbReference>
<evidence type="ECO:0000256" key="1">
    <source>
        <dbReference type="ARBA" id="ARBA00023015"/>
    </source>
</evidence>
<name>A0A7G1KSB4_9NOCA</name>
<dbReference type="GO" id="GO:0003677">
    <property type="term" value="F:DNA binding"/>
    <property type="evidence" value="ECO:0007669"/>
    <property type="project" value="UniProtKB-KW"/>
</dbReference>
<proteinExistence type="predicted"/>